<organism evidence="1 2">
    <name type="scientific">Melipona bicolor</name>
    <dbReference type="NCBI Taxonomy" id="60889"/>
    <lineage>
        <taxon>Eukaryota</taxon>
        <taxon>Metazoa</taxon>
        <taxon>Ecdysozoa</taxon>
        <taxon>Arthropoda</taxon>
        <taxon>Hexapoda</taxon>
        <taxon>Insecta</taxon>
        <taxon>Pterygota</taxon>
        <taxon>Neoptera</taxon>
        <taxon>Endopterygota</taxon>
        <taxon>Hymenoptera</taxon>
        <taxon>Apocrita</taxon>
        <taxon>Aculeata</taxon>
        <taxon>Apoidea</taxon>
        <taxon>Anthophila</taxon>
        <taxon>Apidae</taxon>
        <taxon>Melipona</taxon>
    </lineage>
</organism>
<accession>A0AA40FGB8</accession>
<proteinExistence type="predicted"/>
<dbReference type="AlphaFoldDB" id="A0AA40FGB8"/>
<comment type="caution">
    <text evidence="1">The sequence shown here is derived from an EMBL/GenBank/DDBJ whole genome shotgun (WGS) entry which is preliminary data.</text>
</comment>
<protein>
    <submittedName>
        <fullName evidence="1">Uncharacterized protein</fullName>
    </submittedName>
</protein>
<evidence type="ECO:0000313" key="2">
    <source>
        <dbReference type="Proteomes" id="UP001177670"/>
    </source>
</evidence>
<evidence type="ECO:0000313" key="1">
    <source>
        <dbReference type="EMBL" id="KAK1117985.1"/>
    </source>
</evidence>
<sequence length="190" mass="20918">MENADFERASSELRASTMNGRLSFQFKTDTLLGGGGGLGRTDDILCGVSRDLLDLGSLTILRDVRTNLETQEVSGIFMTSIATVVVCDWYFRPIEKAAKGRHENAREAIESGCGTRDRSNVGSAVRGKGKTKKGSLVDCCWDFEEPQPLRLRLADEQDSKQACIRRGMSEGERAVTTPRIGWRKLTDPGD</sequence>
<keyword evidence="2" id="KW-1185">Reference proteome</keyword>
<dbReference type="Proteomes" id="UP001177670">
    <property type="component" value="Unassembled WGS sequence"/>
</dbReference>
<reference evidence="1" key="1">
    <citation type="submission" date="2021-10" db="EMBL/GenBank/DDBJ databases">
        <title>Melipona bicolor Genome sequencing and assembly.</title>
        <authorList>
            <person name="Araujo N.S."/>
            <person name="Arias M.C."/>
        </authorList>
    </citation>
    <scope>NUCLEOTIDE SEQUENCE</scope>
    <source>
        <strain evidence="1">USP_2M_L1-L4_2017</strain>
        <tissue evidence="1">Whole body</tissue>
    </source>
</reference>
<gene>
    <name evidence="1" type="ORF">K0M31_015435</name>
</gene>
<dbReference type="EMBL" id="JAHYIQ010000046">
    <property type="protein sequence ID" value="KAK1117985.1"/>
    <property type="molecule type" value="Genomic_DNA"/>
</dbReference>
<name>A0AA40FGB8_9HYME</name>